<name>A0ABQ8VBM1_9AGAR</name>
<dbReference type="EMBL" id="JANVFT010000050">
    <property type="protein sequence ID" value="KAJ4486480.1"/>
    <property type="molecule type" value="Genomic_DNA"/>
</dbReference>
<feature type="compositionally biased region" description="Basic and acidic residues" evidence="1">
    <location>
        <begin position="1"/>
        <end position="11"/>
    </location>
</feature>
<evidence type="ECO:0000313" key="2">
    <source>
        <dbReference type="EMBL" id="KAJ4486480.1"/>
    </source>
</evidence>
<feature type="region of interest" description="Disordered" evidence="1">
    <location>
        <begin position="180"/>
        <end position="199"/>
    </location>
</feature>
<feature type="region of interest" description="Disordered" evidence="1">
    <location>
        <begin position="447"/>
        <end position="504"/>
    </location>
</feature>
<reference evidence="2" key="1">
    <citation type="submission" date="2022-08" db="EMBL/GenBank/DDBJ databases">
        <title>A Global Phylogenomic Analysis of the Shiitake Genus Lentinula.</title>
        <authorList>
            <consortium name="DOE Joint Genome Institute"/>
            <person name="Sierra-Patev S."/>
            <person name="Min B."/>
            <person name="Naranjo-Ortiz M."/>
            <person name="Looney B."/>
            <person name="Konkel Z."/>
            <person name="Slot J.C."/>
            <person name="Sakamoto Y."/>
            <person name="Steenwyk J.L."/>
            <person name="Rokas A."/>
            <person name="Carro J."/>
            <person name="Camarero S."/>
            <person name="Ferreira P."/>
            <person name="Molpeceres G."/>
            <person name="Ruiz-Duenas F.J."/>
            <person name="Serrano A."/>
            <person name="Henrissat B."/>
            <person name="Drula E."/>
            <person name="Hughes K.W."/>
            <person name="Mata J.L."/>
            <person name="Ishikawa N.K."/>
            <person name="Vargas-Isla R."/>
            <person name="Ushijima S."/>
            <person name="Smith C.A."/>
            <person name="Ahrendt S."/>
            <person name="Andreopoulos W."/>
            <person name="He G."/>
            <person name="Labutti K."/>
            <person name="Lipzen A."/>
            <person name="Ng V."/>
            <person name="Riley R."/>
            <person name="Sandor L."/>
            <person name="Barry K."/>
            <person name="Martinez A.T."/>
            <person name="Xiao Y."/>
            <person name="Gibbons J.G."/>
            <person name="Terashima K."/>
            <person name="Grigoriev I.V."/>
            <person name="Hibbett D.S."/>
        </authorList>
    </citation>
    <scope>NUCLEOTIDE SEQUENCE</scope>
    <source>
        <strain evidence="2">RHP3577 ss4</strain>
    </source>
</reference>
<evidence type="ECO:0000256" key="1">
    <source>
        <dbReference type="SAM" id="MobiDB-lite"/>
    </source>
</evidence>
<feature type="compositionally biased region" description="Low complexity" evidence="1">
    <location>
        <begin position="78"/>
        <end position="91"/>
    </location>
</feature>
<feature type="compositionally biased region" description="Polar residues" evidence="1">
    <location>
        <begin position="482"/>
        <end position="496"/>
    </location>
</feature>
<gene>
    <name evidence="2" type="ORF">C8R41DRAFT_982158</name>
</gene>
<sequence>MSKSSEGDVGMKSRRSKRKDDFQGSPRPLPKKVKEVVIYPDQKLFGGWRMLSKQILPEPTGSSEGREGELRFESPSPSVSSQQTELTSTETDVLPSEMERTASISPNSETVPSTSLKPDWSPLEVEILSNKFQRNVAFPQTGRGYYYPDSNGGYSGSDSNPVVNFAFLFSSRVLSTNIRRKQQVSPVPGRPLQHHRSRARSYASRMSALARRNARSLSSHPVPTYGQSTETRYYEAPSRESLLWKVDSAAEKTESMDRISGSTFPNTRRYMPNALTSRYTSDDFGQEPSPLEDFRPLQPDFEFGSHVGHFNQMTPESALGSNAGHFNQMTPESALGGNAESGHINYHPSAILGGNIPTSTMTMNPGLIYPSDTGHPQHGASQQPRWTEHPTADRSLLDDQFTTASSSSYPYPISTMEGEMTGEPDPSTTLSGAPTYDMTIHSYGLNSGYQYSSGPSDHSVPSNPQRTYHAHFDSPIEDSELDNSQLFASQPGSTFNDYPHGTRK</sequence>
<dbReference type="Proteomes" id="UP001150217">
    <property type="component" value="Unassembled WGS sequence"/>
</dbReference>
<evidence type="ECO:0000313" key="3">
    <source>
        <dbReference type="Proteomes" id="UP001150217"/>
    </source>
</evidence>
<feature type="compositionally biased region" description="Polar residues" evidence="1">
    <location>
        <begin position="447"/>
        <end position="466"/>
    </location>
</feature>
<keyword evidence="3" id="KW-1185">Reference proteome</keyword>
<feature type="region of interest" description="Disordered" evidence="1">
    <location>
        <begin position="212"/>
        <end position="231"/>
    </location>
</feature>
<feature type="region of interest" description="Disordered" evidence="1">
    <location>
        <begin position="1"/>
        <end position="36"/>
    </location>
</feature>
<organism evidence="2 3">
    <name type="scientific">Lentinula lateritia</name>
    <dbReference type="NCBI Taxonomy" id="40482"/>
    <lineage>
        <taxon>Eukaryota</taxon>
        <taxon>Fungi</taxon>
        <taxon>Dikarya</taxon>
        <taxon>Basidiomycota</taxon>
        <taxon>Agaricomycotina</taxon>
        <taxon>Agaricomycetes</taxon>
        <taxon>Agaricomycetidae</taxon>
        <taxon>Agaricales</taxon>
        <taxon>Marasmiineae</taxon>
        <taxon>Omphalotaceae</taxon>
        <taxon>Lentinula</taxon>
    </lineage>
</organism>
<accession>A0ABQ8VBM1</accession>
<feature type="region of interest" description="Disordered" evidence="1">
    <location>
        <begin position="402"/>
        <end position="435"/>
    </location>
</feature>
<proteinExistence type="predicted"/>
<comment type="caution">
    <text evidence="2">The sequence shown here is derived from an EMBL/GenBank/DDBJ whole genome shotgun (WGS) entry which is preliminary data.</text>
</comment>
<feature type="compositionally biased region" description="Polar residues" evidence="1">
    <location>
        <begin position="215"/>
        <end position="231"/>
    </location>
</feature>
<protein>
    <submittedName>
        <fullName evidence="2">Uncharacterized protein</fullName>
    </submittedName>
</protein>
<feature type="region of interest" description="Disordered" evidence="1">
    <location>
        <begin position="50"/>
        <end position="95"/>
    </location>
</feature>